<proteinExistence type="inferred from homology"/>
<dbReference type="InterPro" id="IPR006145">
    <property type="entry name" value="PsdUridine_synth_RsuA/RluA"/>
</dbReference>
<comment type="caution">
    <text evidence="6">The sequence shown here is derived from an EMBL/GenBank/DDBJ whole genome shotgun (WGS) entry which is preliminary data.</text>
</comment>
<evidence type="ECO:0000256" key="4">
    <source>
        <dbReference type="RuleBase" id="RU362028"/>
    </source>
</evidence>
<dbReference type="NCBIfam" id="TIGR00005">
    <property type="entry name" value="rluA_subfam"/>
    <property type="match status" value="1"/>
</dbReference>
<dbReference type="PROSITE" id="PS01129">
    <property type="entry name" value="PSI_RLU"/>
    <property type="match status" value="1"/>
</dbReference>
<dbReference type="Pfam" id="PF00849">
    <property type="entry name" value="PseudoU_synth_2"/>
    <property type="match status" value="1"/>
</dbReference>
<evidence type="ECO:0000256" key="2">
    <source>
        <dbReference type="ARBA" id="ARBA00023235"/>
    </source>
</evidence>
<dbReference type="InterPro" id="IPR050188">
    <property type="entry name" value="RluA_PseudoU_synthase"/>
</dbReference>
<dbReference type="GO" id="GO:0140098">
    <property type="term" value="F:catalytic activity, acting on RNA"/>
    <property type="evidence" value="ECO:0007669"/>
    <property type="project" value="UniProtKB-ARBA"/>
</dbReference>
<dbReference type="Gene3D" id="3.30.2350.10">
    <property type="entry name" value="Pseudouridine synthase"/>
    <property type="match status" value="1"/>
</dbReference>
<evidence type="ECO:0000259" key="5">
    <source>
        <dbReference type="Pfam" id="PF00849"/>
    </source>
</evidence>
<dbReference type="InterPro" id="IPR006224">
    <property type="entry name" value="PsdUridine_synth_RluA-like_CS"/>
</dbReference>
<dbReference type="PANTHER" id="PTHR21600:SF44">
    <property type="entry name" value="RIBOSOMAL LARGE SUBUNIT PSEUDOURIDINE SYNTHASE D"/>
    <property type="match status" value="1"/>
</dbReference>
<dbReference type="AlphaFoldDB" id="A0A0G1TGK9"/>
<evidence type="ECO:0000256" key="1">
    <source>
        <dbReference type="ARBA" id="ARBA00010876"/>
    </source>
</evidence>
<evidence type="ECO:0000313" key="6">
    <source>
        <dbReference type="EMBL" id="KKU80914.1"/>
    </source>
</evidence>
<feature type="domain" description="Pseudouridine synthase RsuA/RluA-like" evidence="5">
    <location>
        <begin position="12"/>
        <end position="188"/>
    </location>
</feature>
<dbReference type="CDD" id="cd02869">
    <property type="entry name" value="PseudoU_synth_RluA_like"/>
    <property type="match status" value="1"/>
</dbReference>
<dbReference type="GO" id="GO:0003723">
    <property type="term" value="F:RNA binding"/>
    <property type="evidence" value="ECO:0007669"/>
    <property type="project" value="InterPro"/>
</dbReference>
<keyword evidence="2 4" id="KW-0413">Isomerase</keyword>
<sequence>MNIPILYEDDILIVINKPPGLVVNRAQSVKGETVQDWVEERLPLLSSRPPSRDPVKEKHGFRVKPGMTNTEEDFYDRAGIVHRIDKETSGILLIAKTREAFIELQRQFKQREVKKIYLALVHGKLVPDQGEIRAPVGRLPWNQQRFGVVPEGKEAVTKYKATKTWDEMSLVELYPETGRTHQIRVHLKYINHPIIGDFLYAGRKTARDDRKWAPRVMLHAWKIAFSHPTSGETLAIEAPIPDDIKSVS</sequence>
<dbReference type="GO" id="GO:0009982">
    <property type="term" value="F:pseudouridine synthase activity"/>
    <property type="evidence" value="ECO:0007669"/>
    <property type="project" value="InterPro"/>
</dbReference>
<comment type="similarity">
    <text evidence="1 4">Belongs to the pseudouridine synthase RluA family.</text>
</comment>
<dbReference type="InterPro" id="IPR006225">
    <property type="entry name" value="PsdUridine_synth_RluC/D"/>
</dbReference>
<comment type="catalytic activity">
    <reaction evidence="4">
        <text>a uridine in RNA = a pseudouridine in RNA</text>
        <dbReference type="Rhea" id="RHEA:48348"/>
        <dbReference type="Rhea" id="RHEA-COMP:12068"/>
        <dbReference type="Rhea" id="RHEA-COMP:12069"/>
        <dbReference type="ChEBI" id="CHEBI:65314"/>
        <dbReference type="ChEBI" id="CHEBI:65315"/>
    </reaction>
</comment>
<dbReference type="GO" id="GO:0000455">
    <property type="term" value="P:enzyme-directed rRNA pseudouridine synthesis"/>
    <property type="evidence" value="ECO:0007669"/>
    <property type="project" value="TreeGrafter"/>
</dbReference>
<feature type="active site" evidence="3">
    <location>
        <position position="85"/>
    </location>
</feature>
<name>A0A0G1TGK9_9BACT</name>
<dbReference type="EC" id="5.4.99.-" evidence="4"/>
<reference evidence="6 7" key="1">
    <citation type="journal article" date="2015" name="Nature">
        <title>rRNA introns, odd ribosomes, and small enigmatic genomes across a large radiation of phyla.</title>
        <authorList>
            <person name="Brown C.T."/>
            <person name="Hug L.A."/>
            <person name="Thomas B.C."/>
            <person name="Sharon I."/>
            <person name="Castelle C.J."/>
            <person name="Singh A."/>
            <person name="Wilkins M.J."/>
            <person name="Williams K.H."/>
            <person name="Banfield J.F."/>
        </authorList>
    </citation>
    <scope>NUCLEOTIDE SEQUENCE [LARGE SCALE GENOMIC DNA]</scope>
</reference>
<dbReference type="Proteomes" id="UP000034212">
    <property type="component" value="Unassembled WGS sequence"/>
</dbReference>
<dbReference type="EMBL" id="LCOQ01000006">
    <property type="protein sequence ID" value="KKU80914.1"/>
    <property type="molecule type" value="Genomic_DNA"/>
</dbReference>
<dbReference type="PATRIC" id="fig|1618438.3.peg.152"/>
<evidence type="ECO:0000256" key="3">
    <source>
        <dbReference type="PIRSR" id="PIRSR606225-1"/>
    </source>
</evidence>
<organism evidence="6 7">
    <name type="scientific">Candidatus Gottesmanbacteria bacterium GW2011_GWA1_47_8</name>
    <dbReference type="NCBI Taxonomy" id="1618438"/>
    <lineage>
        <taxon>Bacteria</taxon>
        <taxon>Candidatus Gottesmaniibacteriota</taxon>
    </lineage>
</organism>
<dbReference type="PANTHER" id="PTHR21600">
    <property type="entry name" value="MITOCHONDRIAL RNA PSEUDOURIDINE SYNTHASE"/>
    <property type="match status" value="1"/>
</dbReference>
<dbReference type="InterPro" id="IPR020103">
    <property type="entry name" value="PsdUridine_synth_cat_dom_sf"/>
</dbReference>
<dbReference type="SUPFAM" id="SSF55120">
    <property type="entry name" value="Pseudouridine synthase"/>
    <property type="match status" value="1"/>
</dbReference>
<gene>
    <name evidence="6" type="ORF">UY08_C0006G0010</name>
</gene>
<protein>
    <recommendedName>
        <fullName evidence="4">Pseudouridine synthase</fullName>
        <ecNumber evidence="4">5.4.99.-</ecNumber>
    </recommendedName>
</protein>
<comment type="function">
    <text evidence="4">Responsible for synthesis of pseudouridine from uracil.</text>
</comment>
<evidence type="ECO:0000313" key="7">
    <source>
        <dbReference type="Proteomes" id="UP000034212"/>
    </source>
</evidence>
<accession>A0A0G1TGK9</accession>